<name>A0A0E9PHX7_ANGAN</name>
<reference evidence="1" key="1">
    <citation type="submission" date="2014-11" db="EMBL/GenBank/DDBJ databases">
        <authorList>
            <person name="Amaro Gonzalez C."/>
        </authorList>
    </citation>
    <scope>NUCLEOTIDE SEQUENCE</scope>
</reference>
<dbReference type="EMBL" id="GBXM01105144">
    <property type="protein sequence ID" value="JAH03433.1"/>
    <property type="molecule type" value="Transcribed_RNA"/>
</dbReference>
<proteinExistence type="predicted"/>
<dbReference type="AlphaFoldDB" id="A0A0E9PHX7"/>
<evidence type="ECO:0000313" key="1">
    <source>
        <dbReference type="EMBL" id="JAH03433.1"/>
    </source>
</evidence>
<sequence>MPSIVHQYVATVTPFKQSGNGNEKLVLKLYLPVSMQTRQMQHN</sequence>
<accession>A0A0E9PHX7</accession>
<organism evidence="1">
    <name type="scientific">Anguilla anguilla</name>
    <name type="common">European freshwater eel</name>
    <name type="synonym">Muraena anguilla</name>
    <dbReference type="NCBI Taxonomy" id="7936"/>
    <lineage>
        <taxon>Eukaryota</taxon>
        <taxon>Metazoa</taxon>
        <taxon>Chordata</taxon>
        <taxon>Craniata</taxon>
        <taxon>Vertebrata</taxon>
        <taxon>Euteleostomi</taxon>
        <taxon>Actinopterygii</taxon>
        <taxon>Neopterygii</taxon>
        <taxon>Teleostei</taxon>
        <taxon>Anguilliformes</taxon>
        <taxon>Anguillidae</taxon>
        <taxon>Anguilla</taxon>
    </lineage>
</organism>
<protein>
    <submittedName>
        <fullName evidence="1">Uncharacterized protein</fullName>
    </submittedName>
</protein>
<reference evidence="1" key="2">
    <citation type="journal article" date="2015" name="Fish Shellfish Immunol.">
        <title>Early steps in the European eel (Anguilla anguilla)-Vibrio vulnificus interaction in the gills: Role of the RtxA13 toxin.</title>
        <authorList>
            <person name="Callol A."/>
            <person name="Pajuelo D."/>
            <person name="Ebbesson L."/>
            <person name="Teles M."/>
            <person name="MacKenzie S."/>
            <person name="Amaro C."/>
        </authorList>
    </citation>
    <scope>NUCLEOTIDE SEQUENCE</scope>
</reference>